<name>A0AAD6F732_9TELE</name>
<gene>
    <name evidence="1" type="ORF">JOQ06_000389</name>
</gene>
<sequence>QLWPTVSSIQAAFDNKHARIKRRIIDSPPKHTPTHTPTKRTRECLIMWSDPTANLREPDK</sequence>
<accession>A0AAD6F732</accession>
<organism evidence="1 2">
    <name type="scientific">Pogonophryne albipinna</name>
    <dbReference type="NCBI Taxonomy" id="1090488"/>
    <lineage>
        <taxon>Eukaryota</taxon>
        <taxon>Metazoa</taxon>
        <taxon>Chordata</taxon>
        <taxon>Craniata</taxon>
        <taxon>Vertebrata</taxon>
        <taxon>Euteleostomi</taxon>
        <taxon>Actinopterygii</taxon>
        <taxon>Neopterygii</taxon>
        <taxon>Teleostei</taxon>
        <taxon>Neoteleostei</taxon>
        <taxon>Acanthomorphata</taxon>
        <taxon>Eupercaria</taxon>
        <taxon>Perciformes</taxon>
        <taxon>Notothenioidei</taxon>
        <taxon>Pogonophryne</taxon>
    </lineage>
</organism>
<evidence type="ECO:0000313" key="2">
    <source>
        <dbReference type="Proteomes" id="UP001219934"/>
    </source>
</evidence>
<evidence type="ECO:0000313" key="1">
    <source>
        <dbReference type="EMBL" id="KAJ4924149.1"/>
    </source>
</evidence>
<keyword evidence="2" id="KW-1185">Reference proteome</keyword>
<feature type="non-terminal residue" evidence="1">
    <location>
        <position position="1"/>
    </location>
</feature>
<protein>
    <submittedName>
        <fullName evidence="1">Uncharacterized protein</fullName>
    </submittedName>
</protein>
<dbReference type="EMBL" id="JAPTMU010000023">
    <property type="protein sequence ID" value="KAJ4924149.1"/>
    <property type="molecule type" value="Genomic_DNA"/>
</dbReference>
<proteinExistence type="predicted"/>
<feature type="non-terminal residue" evidence="1">
    <location>
        <position position="60"/>
    </location>
</feature>
<dbReference type="AlphaFoldDB" id="A0AAD6F732"/>
<comment type="caution">
    <text evidence="1">The sequence shown here is derived from an EMBL/GenBank/DDBJ whole genome shotgun (WGS) entry which is preliminary data.</text>
</comment>
<dbReference type="Proteomes" id="UP001219934">
    <property type="component" value="Unassembled WGS sequence"/>
</dbReference>
<reference evidence="1" key="1">
    <citation type="submission" date="2022-11" db="EMBL/GenBank/DDBJ databases">
        <title>Chromosome-level genome of Pogonophryne albipinna.</title>
        <authorList>
            <person name="Jo E."/>
        </authorList>
    </citation>
    <scope>NUCLEOTIDE SEQUENCE</scope>
    <source>
        <strain evidence="1">SGF0006</strain>
        <tissue evidence="1">Muscle</tissue>
    </source>
</reference>